<dbReference type="Proteomes" id="UP000712281">
    <property type="component" value="Unassembled WGS sequence"/>
</dbReference>
<dbReference type="GO" id="GO:0016491">
    <property type="term" value="F:oxidoreductase activity"/>
    <property type="evidence" value="ECO:0007669"/>
    <property type="project" value="UniProtKB-KW"/>
</dbReference>
<reference evidence="7" key="1">
    <citation type="submission" date="2019-12" db="EMBL/GenBank/DDBJ databases">
        <title>Genome sequencing and annotation of Brassica cretica.</title>
        <authorList>
            <person name="Studholme D.J."/>
            <person name="Sarris P.F."/>
        </authorList>
    </citation>
    <scope>NUCLEOTIDE SEQUENCE</scope>
    <source>
        <strain evidence="7">PFS-001/15</strain>
        <tissue evidence="7">Leaf</tissue>
    </source>
</reference>
<dbReference type="Gene3D" id="3.40.50.720">
    <property type="entry name" value="NAD(P)-binding Rossmann-like Domain"/>
    <property type="match status" value="2"/>
</dbReference>
<dbReference type="AlphaFoldDB" id="A0A8S9FV14"/>
<evidence type="ECO:0000256" key="2">
    <source>
        <dbReference type="ARBA" id="ARBA00008072"/>
    </source>
</evidence>
<organism evidence="7 8">
    <name type="scientific">Brassica cretica</name>
    <name type="common">Mustard</name>
    <dbReference type="NCBI Taxonomy" id="69181"/>
    <lineage>
        <taxon>Eukaryota</taxon>
        <taxon>Viridiplantae</taxon>
        <taxon>Streptophyta</taxon>
        <taxon>Embryophyta</taxon>
        <taxon>Tracheophyta</taxon>
        <taxon>Spermatophyta</taxon>
        <taxon>Magnoliopsida</taxon>
        <taxon>eudicotyledons</taxon>
        <taxon>Gunneridae</taxon>
        <taxon>Pentapetalae</taxon>
        <taxon>rosids</taxon>
        <taxon>malvids</taxon>
        <taxon>Brassicales</taxon>
        <taxon>Brassicaceae</taxon>
        <taxon>Brassiceae</taxon>
        <taxon>Brassica</taxon>
    </lineage>
</organism>
<sequence>MFKKSSGGLLELQSSDIIAVDVHDDKLQKAMTLGATHIVNAAKDAVERIRKTTGGMGVDVAVEALGKPQTFMQCTLSVKDGGKAVMIGPSQAGSVGEIDINRLFRRKLWRTHWLLDLWNLIGTGGVGSRYVKQCLRNHQALGLLELQSSDIIAVDVQDDKLQKAMTLGATHIVNAAKDAVERIRETTGGMGVDVAVEALGKPQTFMQCTLSVKDGGKAVMIGPSQAGSVGEIDINRLFRRKDLPKVVKLAESGIFNLANAVSSRYKFEETRKSISRSQ</sequence>
<evidence type="ECO:0000256" key="5">
    <source>
        <dbReference type="ARBA" id="ARBA00023002"/>
    </source>
</evidence>
<dbReference type="Pfam" id="PF00107">
    <property type="entry name" value="ADH_zinc_N"/>
    <property type="match status" value="2"/>
</dbReference>
<protein>
    <recommendedName>
        <fullName evidence="6">Alcohol dehydrogenase-like C-terminal domain-containing protein</fullName>
    </recommendedName>
</protein>
<proteinExistence type="inferred from homology"/>
<dbReference type="PANTHER" id="PTHR43350:SF2">
    <property type="entry name" value="GROES-LIKE ZINC-BINDING ALCOHOL DEHYDROGENASE FAMILY PROTEIN"/>
    <property type="match status" value="1"/>
</dbReference>
<evidence type="ECO:0000256" key="4">
    <source>
        <dbReference type="ARBA" id="ARBA00022833"/>
    </source>
</evidence>
<gene>
    <name evidence="7" type="ORF">F2Q68_00019003</name>
</gene>
<accession>A0A8S9FV14</accession>
<evidence type="ECO:0000313" key="8">
    <source>
        <dbReference type="Proteomes" id="UP000712281"/>
    </source>
</evidence>
<comment type="caution">
    <text evidence="7">The sequence shown here is derived from an EMBL/GenBank/DDBJ whole genome shotgun (WGS) entry which is preliminary data.</text>
</comment>
<comment type="similarity">
    <text evidence="2">Belongs to the zinc-containing alcohol dehydrogenase family.</text>
</comment>
<evidence type="ECO:0000256" key="3">
    <source>
        <dbReference type="ARBA" id="ARBA00022723"/>
    </source>
</evidence>
<dbReference type="InterPro" id="IPR013149">
    <property type="entry name" value="ADH-like_C"/>
</dbReference>
<keyword evidence="5" id="KW-0560">Oxidoreductase</keyword>
<dbReference type="EMBL" id="QGKW02002228">
    <property type="protein sequence ID" value="KAF2536964.1"/>
    <property type="molecule type" value="Genomic_DNA"/>
</dbReference>
<dbReference type="Gene3D" id="3.90.180.10">
    <property type="entry name" value="Medium-chain alcohol dehydrogenases, catalytic domain"/>
    <property type="match status" value="1"/>
</dbReference>
<keyword evidence="3" id="KW-0479">Metal-binding</keyword>
<feature type="domain" description="Alcohol dehydrogenase-like C-terminal" evidence="6">
    <location>
        <begin position="150"/>
        <end position="239"/>
    </location>
</feature>
<evidence type="ECO:0000313" key="7">
    <source>
        <dbReference type="EMBL" id="KAF2536964.1"/>
    </source>
</evidence>
<comment type="cofactor">
    <cofactor evidence="1">
        <name>Zn(2+)</name>
        <dbReference type="ChEBI" id="CHEBI:29105"/>
    </cofactor>
</comment>
<evidence type="ECO:0000256" key="1">
    <source>
        <dbReference type="ARBA" id="ARBA00001947"/>
    </source>
</evidence>
<keyword evidence="4" id="KW-0862">Zinc</keyword>
<feature type="domain" description="Alcohol dehydrogenase-like C-terminal" evidence="6">
    <location>
        <begin position="16"/>
        <end position="106"/>
    </location>
</feature>
<dbReference type="SUPFAM" id="SSF51735">
    <property type="entry name" value="NAD(P)-binding Rossmann-fold domains"/>
    <property type="match status" value="2"/>
</dbReference>
<name>A0A8S9FV14_BRACR</name>
<dbReference type="PANTHER" id="PTHR43350">
    <property type="entry name" value="NAD-DEPENDENT ALCOHOL DEHYDROGENASE"/>
    <property type="match status" value="1"/>
</dbReference>
<evidence type="ECO:0000259" key="6">
    <source>
        <dbReference type="Pfam" id="PF00107"/>
    </source>
</evidence>
<dbReference type="GO" id="GO:0046872">
    <property type="term" value="F:metal ion binding"/>
    <property type="evidence" value="ECO:0007669"/>
    <property type="project" value="UniProtKB-KW"/>
</dbReference>
<dbReference type="InterPro" id="IPR036291">
    <property type="entry name" value="NAD(P)-bd_dom_sf"/>
</dbReference>